<dbReference type="KEGG" id="blag:BLTE_09640"/>
<accession>A0A348FY96</accession>
<gene>
    <name evidence="1" type="ORF">BLTE_09640</name>
</gene>
<evidence type="ECO:0008006" key="3">
    <source>
        <dbReference type="Google" id="ProtNLM"/>
    </source>
</evidence>
<dbReference type="EMBL" id="AP018907">
    <property type="protein sequence ID" value="BBF92279.1"/>
    <property type="molecule type" value="Genomic_DNA"/>
</dbReference>
<dbReference type="AlphaFoldDB" id="A0A348FY96"/>
<reference evidence="1 2" key="1">
    <citation type="submission" date="2018-08" db="EMBL/GenBank/DDBJ databases">
        <title>Complete genome sequencing of Blastochloris tepida GI.</title>
        <authorList>
            <person name="Tsukatani Y."/>
            <person name="Mori H."/>
        </authorList>
    </citation>
    <scope>NUCLEOTIDE SEQUENCE [LARGE SCALE GENOMIC DNA]</scope>
    <source>
        <strain evidence="1 2">GI</strain>
    </source>
</reference>
<evidence type="ECO:0000313" key="2">
    <source>
        <dbReference type="Proteomes" id="UP000266934"/>
    </source>
</evidence>
<proteinExistence type="predicted"/>
<evidence type="ECO:0000313" key="1">
    <source>
        <dbReference type="EMBL" id="BBF92279.1"/>
    </source>
</evidence>
<dbReference type="RefSeq" id="WP_126398113.1">
    <property type="nucleotide sequence ID" value="NZ_AP018907.1"/>
</dbReference>
<dbReference type="Proteomes" id="UP000266934">
    <property type="component" value="Chromosome"/>
</dbReference>
<keyword evidence="2" id="KW-1185">Reference proteome</keyword>
<sequence>MRLDGPVLIVTRDVAAPIVDELCAAIDSGAVPAVPLEAPAVLRSTAPAAVVVLDTAGCDEAADELTAAVLTAEHFVPLIRRWSVDDAERIATLWLAADAGVQPILAALARANRVRTLLLETQRRRRIARAAALKTPALPDPWSAVRDIAVLVIDNGTILPLVAPICAARGLSMVGAPTTTLAGTYLELRHFDALVIGPSIDTLSADSFLAWLRDDPRWADLPAFRLVEDPLSEPAFAAPTEVLGLHDPRFAAAFHAAACLNAFAALLPSVIQDMHGAGLADPDSGLLWPEAFRAGLIQAMAWSDANGRDFTALRIATDDGRPLPHGVPRMVACLLRRSDLVTRIDDGLMLAVLVGTEPDAAQRVATRISRVLSHTVLAETGQIAPRIEVACLTAEPNEAPQAFLARLTSPDEGESLAAAG</sequence>
<name>A0A348FY96_9HYPH</name>
<dbReference type="OrthoDB" id="7955024at2"/>
<organism evidence="1 2">
    <name type="scientific">Blastochloris tepida</name>
    <dbReference type="NCBI Taxonomy" id="2233851"/>
    <lineage>
        <taxon>Bacteria</taxon>
        <taxon>Pseudomonadati</taxon>
        <taxon>Pseudomonadota</taxon>
        <taxon>Alphaproteobacteria</taxon>
        <taxon>Hyphomicrobiales</taxon>
        <taxon>Blastochloridaceae</taxon>
        <taxon>Blastochloris</taxon>
    </lineage>
</organism>
<protein>
    <recommendedName>
        <fullName evidence="3">GGDEF domain-containing protein</fullName>
    </recommendedName>
</protein>